<dbReference type="Proteomes" id="UP000281192">
    <property type="component" value="Chromosome"/>
</dbReference>
<dbReference type="FunFam" id="3.30.540.10:FF:000030">
    <property type="entry name" value="Inositol monophosphatase"/>
    <property type="match status" value="1"/>
</dbReference>
<dbReference type="InterPro" id="IPR020583">
    <property type="entry name" value="Inositol_monoP_metal-BS"/>
</dbReference>
<dbReference type="EMBL" id="PJRQ01000051">
    <property type="protein sequence ID" value="PLR06698.1"/>
    <property type="molecule type" value="Genomic_DNA"/>
</dbReference>
<dbReference type="Gene3D" id="3.30.540.10">
    <property type="entry name" value="Fructose-1,6-Bisphosphatase, subunit A, domain 1"/>
    <property type="match status" value="1"/>
</dbReference>
<accession>A0A2N5CLM7</accession>
<reference evidence="13 16" key="2">
    <citation type="submission" date="2018-01" db="EMBL/GenBank/DDBJ databases">
        <title>Complete genome sequence of Caulobacter flavus RHGG3.</title>
        <authorList>
            <person name="Yang E."/>
        </authorList>
    </citation>
    <scope>NUCLEOTIDE SEQUENCE [LARGE SCALE GENOMIC DNA]</scope>
    <source>
        <strain evidence="13 16">RHGG3</strain>
    </source>
</reference>
<name>A0A2N5CLM7_9CAUL</name>
<dbReference type="PRINTS" id="PR00377">
    <property type="entry name" value="IMPHPHTASES"/>
</dbReference>
<dbReference type="GO" id="GO:0004401">
    <property type="term" value="F:histidinol-phosphatase activity"/>
    <property type="evidence" value="ECO:0007669"/>
    <property type="project" value="UniProtKB-UniRule"/>
</dbReference>
<dbReference type="PANTHER" id="PTHR20854">
    <property type="entry name" value="INOSITOL MONOPHOSPHATASE"/>
    <property type="match status" value="1"/>
</dbReference>
<dbReference type="RefSeq" id="WP_101715567.1">
    <property type="nucleotide sequence ID" value="NZ_CP026100.1"/>
</dbReference>
<dbReference type="GO" id="GO:0006020">
    <property type="term" value="P:inositol metabolic process"/>
    <property type="evidence" value="ECO:0007669"/>
    <property type="project" value="TreeGrafter"/>
</dbReference>
<evidence type="ECO:0000313" key="13">
    <source>
        <dbReference type="EMBL" id="AYV48844.1"/>
    </source>
</evidence>
<evidence type="ECO:0000256" key="6">
    <source>
        <dbReference type="ARBA" id="ARBA00022723"/>
    </source>
</evidence>
<dbReference type="Pfam" id="PF00459">
    <property type="entry name" value="Inositol_P"/>
    <property type="match status" value="1"/>
</dbReference>
<comment type="pathway">
    <text evidence="2">Amino-acid biosynthesis; L-histidine biosynthesis; L-histidine from 5-phospho-alpha-D-ribose 1-diphosphate: step 8/9.</text>
</comment>
<evidence type="ECO:0000256" key="12">
    <source>
        <dbReference type="PIRSR" id="PIRSR600760-2"/>
    </source>
</evidence>
<comment type="cofactor">
    <cofactor evidence="1 12">
        <name>Mg(2+)</name>
        <dbReference type="ChEBI" id="CHEBI:18420"/>
    </cofactor>
</comment>
<dbReference type="NCBIfam" id="TIGR02067">
    <property type="entry name" value="his_9_HisN"/>
    <property type="match status" value="1"/>
</dbReference>
<gene>
    <name evidence="14" type="primary">hisN</name>
    <name evidence="13" type="ORF">C1707_22720</name>
    <name evidence="14" type="ORF">CFHF_24660</name>
</gene>
<dbReference type="InterPro" id="IPR000760">
    <property type="entry name" value="Inositol_monophosphatase-like"/>
</dbReference>
<protein>
    <recommendedName>
        <fullName evidence="4 11">Histidinol-phosphatase</fullName>
        <ecNumber evidence="4 11">3.1.3.15</ecNumber>
    </recommendedName>
</protein>
<evidence type="ECO:0000256" key="9">
    <source>
        <dbReference type="ARBA" id="ARBA00023102"/>
    </source>
</evidence>
<dbReference type="Gene3D" id="3.40.190.80">
    <property type="match status" value="1"/>
</dbReference>
<dbReference type="KEGG" id="cfh:C1707_22720"/>
<reference evidence="14 15" key="1">
    <citation type="submission" date="2017-12" db="EMBL/GenBank/DDBJ databases">
        <title>The genome sequence of Caulobacter flavus CGMCC1 15093.</title>
        <authorList>
            <person name="Gao J."/>
            <person name="Mao X."/>
            <person name="Sun J."/>
        </authorList>
    </citation>
    <scope>NUCLEOTIDE SEQUENCE [LARGE SCALE GENOMIC DNA]</scope>
    <source>
        <strain evidence="14 15">CGMCC1 15093</strain>
    </source>
</reference>
<dbReference type="EC" id="3.1.3.15" evidence="4 11"/>
<evidence type="ECO:0000256" key="3">
    <source>
        <dbReference type="ARBA" id="ARBA00009759"/>
    </source>
</evidence>
<dbReference type="SUPFAM" id="SSF56655">
    <property type="entry name" value="Carbohydrate phosphatase"/>
    <property type="match status" value="1"/>
</dbReference>
<dbReference type="GO" id="GO:0000105">
    <property type="term" value="P:L-histidine biosynthetic process"/>
    <property type="evidence" value="ECO:0007669"/>
    <property type="project" value="UniProtKB-UniRule"/>
</dbReference>
<keyword evidence="7" id="KW-0378">Hydrolase</keyword>
<organism evidence="14 15">
    <name type="scientific">Caulobacter flavus</name>
    <dbReference type="NCBI Taxonomy" id="1679497"/>
    <lineage>
        <taxon>Bacteria</taxon>
        <taxon>Pseudomonadati</taxon>
        <taxon>Pseudomonadota</taxon>
        <taxon>Alphaproteobacteria</taxon>
        <taxon>Caulobacterales</taxon>
        <taxon>Caulobacteraceae</taxon>
        <taxon>Caulobacter</taxon>
    </lineage>
</organism>
<proteinExistence type="inferred from homology"/>
<comment type="similarity">
    <text evidence="3">Belongs to the inositol monophosphatase superfamily.</text>
</comment>
<evidence type="ECO:0000256" key="8">
    <source>
        <dbReference type="ARBA" id="ARBA00022842"/>
    </source>
</evidence>
<keyword evidence="8 12" id="KW-0460">Magnesium</keyword>
<dbReference type="Proteomes" id="UP000234483">
    <property type="component" value="Unassembled WGS sequence"/>
</dbReference>
<evidence type="ECO:0000256" key="4">
    <source>
        <dbReference type="ARBA" id="ARBA00013085"/>
    </source>
</evidence>
<comment type="catalytic activity">
    <reaction evidence="10">
        <text>L-histidinol phosphate + H2O = L-histidinol + phosphate</text>
        <dbReference type="Rhea" id="RHEA:14465"/>
        <dbReference type="ChEBI" id="CHEBI:15377"/>
        <dbReference type="ChEBI" id="CHEBI:43474"/>
        <dbReference type="ChEBI" id="CHEBI:57699"/>
        <dbReference type="ChEBI" id="CHEBI:57980"/>
        <dbReference type="EC" id="3.1.3.15"/>
    </reaction>
</comment>
<evidence type="ECO:0000256" key="11">
    <source>
        <dbReference type="NCBIfam" id="TIGR02067"/>
    </source>
</evidence>
<keyword evidence="9" id="KW-0368">Histidine biosynthesis</keyword>
<dbReference type="PROSITE" id="PS00629">
    <property type="entry name" value="IMP_1"/>
    <property type="match status" value="1"/>
</dbReference>
<evidence type="ECO:0000256" key="10">
    <source>
        <dbReference type="ARBA" id="ARBA00049158"/>
    </source>
</evidence>
<dbReference type="GO" id="GO:0008934">
    <property type="term" value="F:inositol monophosphate 1-phosphatase activity"/>
    <property type="evidence" value="ECO:0007669"/>
    <property type="project" value="TreeGrafter"/>
</dbReference>
<evidence type="ECO:0000256" key="2">
    <source>
        <dbReference type="ARBA" id="ARBA00004970"/>
    </source>
</evidence>
<dbReference type="InterPro" id="IPR011809">
    <property type="entry name" value="His_9_proposed"/>
</dbReference>
<keyword evidence="6 12" id="KW-0479">Metal-binding</keyword>
<dbReference type="PANTHER" id="PTHR20854:SF4">
    <property type="entry name" value="INOSITOL-1-MONOPHOSPHATASE-RELATED"/>
    <property type="match status" value="1"/>
</dbReference>
<evidence type="ECO:0000256" key="7">
    <source>
        <dbReference type="ARBA" id="ARBA00022801"/>
    </source>
</evidence>
<sequence length="279" mass="29502">MTLSADRLAALDAFIVELNSASAGAILPLFRSDHGLEDKAAGKNLPRDTHAAFDPVTEADRGAEAAIRKLIAERFPEHGVIGEEYGEDRPDAEFVWVLDPVDGTRAFISGLPLWTTLIGLRHQGRPVLGSIGQPYIGELYVGSPALGSRLIARGGEKALRVRPCPVLTDAIIATTDPEACFDGAELGAWRQVRAAAKLARLGCDAYAYAMVAAGTMDMVIEAGLKSWDVEAAIPLIEGAGGVVTDWRGAPIGQHGGQMAIAGDQRVLDEALVALKRSAK</sequence>
<dbReference type="GO" id="GO:0046872">
    <property type="term" value="F:metal ion binding"/>
    <property type="evidence" value="ECO:0007669"/>
    <property type="project" value="UniProtKB-KW"/>
</dbReference>
<evidence type="ECO:0000256" key="5">
    <source>
        <dbReference type="ARBA" id="ARBA00022605"/>
    </source>
</evidence>
<dbReference type="CDD" id="cd01641">
    <property type="entry name" value="Bacterial_IMPase_like_1"/>
    <property type="match status" value="1"/>
</dbReference>
<evidence type="ECO:0000313" key="14">
    <source>
        <dbReference type="EMBL" id="PLR06698.1"/>
    </source>
</evidence>
<feature type="binding site" evidence="12">
    <location>
        <position position="83"/>
    </location>
    <ligand>
        <name>Mg(2+)</name>
        <dbReference type="ChEBI" id="CHEBI:18420"/>
        <label>1</label>
        <note>catalytic</note>
    </ligand>
</feature>
<dbReference type="AlphaFoldDB" id="A0A2N5CLM7"/>
<evidence type="ECO:0000256" key="1">
    <source>
        <dbReference type="ARBA" id="ARBA00001946"/>
    </source>
</evidence>
<evidence type="ECO:0000313" key="15">
    <source>
        <dbReference type="Proteomes" id="UP000234483"/>
    </source>
</evidence>
<dbReference type="GO" id="GO:0007165">
    <property type="term" value="P:signal transduction"/>
    <property type="evidence" value="ECO:0007669"/>
    <property type="project" value="TreeGrafter"/>
</dbReference>
<dbReference type="UniPathway" id="UPA00031">
    <property type="reaction ID" value="UER00013"/>
</dbReference>
<feature type="binding site" evidence="12">
    <location>
        <position position="99"/>
    </location>
    <ligand>
        <name>Mg(2+)</name>
        <dbReference type="ChEBI" id="CHEBI:18420"/>
        <label>1</label>
        <note>catalytic</note>
    </ligand>
</feature>
<feature type="binding site" evidence="12">
    <location>
        <position position="102"/>
    </location>
    <ligand>
        <name>Mg(2+)</name>
        <dbReference type="ChEBI" id="CHEBI:18420"/>
        <label>1</label>
        <note>catalytic</note>
    </ligand>
</feature>
<dbReference type="EMBL" id="CP026100">
    <property type="protein sequence ID" value="AYV48844.1"/>
    <property type="molecule type" value="Genomic_DNA"/>
</dbReference>
<evidence type="ECO:0000313" key="16">
    <source>
        <dbReference type="Proteomes" id="UP000281192"/>
    </source>
</evidence>
<keyword evidence="16" id="KW-1185">Reference proteome</keyword>
<feature type="binding site" evidence="12">
    <location>
        <position position="228"/>
    </location>
    <ligand>
        <name>Mg(2+)</name>
        <dbReference type="ChEBI" id="CHEBI:18420"/>
        <label>1</label>
        <note>catalytic</note>
    </ligand>
</feature>
<dbReference type="OrthoDB" id="9785695at2"/>
<keyword evidence="5" id="KW-0028">Amino-acid biosynthesis</keyword>